<dbReference type="SUPFAM" id="SSF47473">
    <property type="entry name" value="EF-hand"/>
    <property type="match status" value="1"/>
</dbReference>
<feature type="transmembrane region" description="Helical" evidence="18">
    <location>
        <begin position="121"/>
        <end position="142"/>
    </location>
</feature>
<dbReference type="Proteomes" id="UP000006727">
    <property type="component" value="Chromosome 26"/>
</dbReference>
<evidence type="ECO:0000313" key="21">
    <source>
        <dbReference type="EnsemblPlants" id="Pp3c26_12600V3.1"/>
    </source>
</evidence>
<dbReference type="GO" id="GO:0006874">
    <property type="term" value="P:intracellular calcium ion homeostasis"/>
    <property type="evidence" value="ECO:0000318"/>
    <property type="project" value="GO_Central"/>
</dbReference>
<dbReference type="Gramene" id="Pp3c26_12600V3.1">
    <property type="protein sequence ID" value="Pp3c26_12600V3.1"/>
    <property type="gene ID" value="Pp3c26_12600"/>
</dbReference>
<dbReference type="PANTHER" id="PTHR31503">
    <property type="entry name" value="VACUOLAR CALCIUM ION TRANSPORTER"/>
    <property type="match status" value="1"/>
</dbReference>
<evidence type="ECO:0000256" key="11">
    <source>
        <dbReference type="ARBA" id="ARBA00022989"/>
    </source>
</evidence>
<keyword evidence="8" id="KW-0479">Metal-binding</keyword>
<dbReference type="GO" id="GO:0005509">
    <property type="term" value="F:calcium ion binding"/>
    <property type="evidence" value="ECO:0007669"/>
    <property type="project" value="InterPro"/>
</dbReference>
<feature type="region of interest" description="Disordered" evidence="17">
    <location>
        <begin position="404"/>
        <end position="425"/>
    </location>
</feature>
<comment type="subcellular location">
    <subcellularLocation>
        <location evidence="1">Cell membrane</location>
        <topology evidence="1">Multi-pass membrane protein</topology>
    </subcellularLocation>
</comment>
<feature type="transmembrane region" description="Helical" evidence="18">
    <location>
        <begin position="12"/>
        <end position="31"/>
    </location>
</feature>
<dbReference type="Pfam" id="PF01699">
    <property type="entry name" value="Na_Ca_ex"/>
    <property type="match status" value="2"/>
</dbReference>
<evidence type="ECO:0000256" key="5">
    <source>
        <dbReference type="ARBA" id="ARBA00022475"/>
    </source>
</evidence>
<dbReference type="Gene3D" id="1.10.238.10">
    <property type="entry name" value="EF-hand"/>
    <property type="match status" value="1"/>
</dbReference>
<evidence type="ECO:0000256" key="6">
    <source>
        <dbReference type="ARBA" id="ARBA00022568"/>
    </source>
</evidence>
<evidence type="ECO:0000256" key="13">
    <source>
        <dbReference type="ARBA" id="ARBA00023053"/>
    </source>
</evidence>
<feature type="transmembrane region" description="Helical" evidence="18">
    <location>
        <begin position="466"/>
        <end position="484"/>
    </location>
</feature>
<dbReference type="GeneID" id="112277934"/>
<keyword evidence="14" id="KW-0406">Ion transport</keyword>
<keyword evidence="15 18" id="KW-0472">Membrane</keyword>
<evidence type="ECO:0000256" key="3">
    <source>
        <dbReference type="ARBA" id="ARBA00022448"/>
    </source>
</evidence>
<dbReference type="InterPro" id="IPR044880">
    <property type="entry name" value="NCX_ion-bd_dom_sf"/>
</dbReference>
<dbReference type="Gramene" id="Pp3c26_12600V3.2">
    <property type="protein sequence ID" value="Pp3c26_12600V3.2"/>
    <property type="gene ID" value="Pp3c26_12600"/>
</dbReference>
<organism evidence="20">
    <name type="scientific">Physcomitrium patens</name>
    <name type="common">Spreading-leaved earth moss</name>
    <name type="synonym">Physcomitrella patens</name>
    <dbReference type="NCBI Taxonomy" id="3218"/>
    <lineage>
        <taxon>Eukaryota</taxon>
        <taxon>Viridiplantae</taxon>
        <taxon>Streptophyta</taxon>
        <taxon>Embryophyta</taxon>
        <taxon>Bryophyta</taxon>
        <taxon>Bryophytina</taxon>
        <taxon>Bryopsida</taxon>
        <taxon>Funariidae</taxon>
        <taxon>Funariales</taxon>
        <taxon>Funariaceae</taxon>
        <taxon>Physcomitrium</taxon>
    </lineage>
</organism>
<sequence length="622" mass="68562">MVLRISARGRQLLGAGVSVALFAILVVLLLVQSDSVRGEAVAGNDEWKIESVLEREEEGSQPLRALRRFFGKWGIRGEKECEEKYGILPCSTTLGGNASLLVIYGFMLLKAAQLLSDGSELLLAVMSPGIIGGLVLPILGALPDAMLVIVSGLGASQAEAQHEVLVGMGLVAGSSIMVLTLLWGSCLILGRCDLVPHPTTGQLIAKDRTLTQGFNLTKTGVTNDRQTKWASWIMMGTFLSLFVAQFPRLFRLNTDGRMFVAAGAVVAVLSLCGYITYQLMVPWVQEKRIKRARHRYYKILTLNKAAQMTQSKQWGSLYNSNHEPNEEVLKKLFGHFDDGDGLLTRAELKSLMVGLGLKRHNGQVPDEEDLEHWMSEFDVDNDEKITEAEFLRAIRRWMKNSSSRKPKRRAVSSSDGSSPEPDHENWDFEAQNAKMHYTTLEDEANDDDDDDDEEGKGGAPSRKQTITKAICFLIAGAALAAIFADPLVDAIDGFSRASGISPFFISFIATPLATNSSEAISSLIFAKKKRKKNISMTYSQIYGAVTMNNTMCLGIFLSIVYFRHLLWDFSAEVSVIFFATLIMGSVAAFRTTLPLWMAFIGLALYPLSIALVAFLDYVCGWH</sequence>
<feature type="transmembrane region" description="Helical" evidence="18">
    <location>
        <begin position="86"/>
        <end position="109"/>
    </location>
</feature>
<evidence type="ECO:0000313" key="22">
    <source>
        <dbReference type="Proteomes" id="UP000006727"/>
    </source>
</evidence>
<dbReference type="InterPro" id="IPR011992">
    <property type="entry name" value="EF-hand-dom_pair"/>
</dbReference>
<dbReference type="Pfam" id="PF13499">
    <property type="entry name" value="EF-hand_7"/>
    <property type="match status" value="1"/>
</dbReference>
<keyword evidence="11 18" id="KW-1133">Transmembrane helix</keyword>
<keyword evidence="3" id="KW-0813">Transport</keyword>
<keyword evidence="4" id="KW-0050">Antiport</keyword>
<gene>
    <name evidence="21" type="primary">LOC112277934</name>
    <name evidence="20" type="ORF">PHYPA_030571</name>
</gene>
<evidence type="ECO:0000256" key="4">
    <source>
        <dbReference type="ARBA" id="ARBA00022449"/>
    </source>
</evidence>
<dbReference type="AlphaFoldDB" id="A0A2K1ICS9"/>
<dbReference type="FunCoup" id="A0A2K1ICS9">
    <property type="interactions" value="1436"/>
</dbReference>
<dbReference type="RefSeq" id="XP_024366572.1">
    <property type="nucleotide sequence ID" value="XM_024510804.2"/>
</dbReference>
<reference evidence="20 22" key="2">
    <citation type="journal article" date="2018" name="Plant J.">
        <title>The Physcomitrella patens chromosome-scale assembly reveals moss genome structure and evolution.</title>
        <authorList>
            <person name="Lang D."/>
            <person name="Ullrich K.K."/>
            <person name="Murat F."/>
            <person name="Fuchs J."/>
            <person name="Jenkins J."/>
            <person name="Haas F.B."/>
            <person name="Piednoel M."/>
            <person name="Gundlach H."/>
            <person name="Van Bel M."/>
            <person name="Meyberg R."/>
            <person name="Vives C."/>
            <person name="Morata J."/>
            <person name="Symeonidi A."/>
            <person name="Hiss M."/>
            <person name="Muchero W."/>
            <person name="Kamisugi Y."/>
            <person name="Saleh O."/>
            <person name="Blanc G."/>
            <person name="Decker E.L."/>
            <person name="van Gessel N."/>
            <person name="Grimwood J."/>
            <person name="Hayes R.D."/>
            <person name="Graham S.W."/>
            <person name="Gunter L.E."/>
            <person name="McDaniel S.F."/>
            <person name="Hoernstein S.N.W."/>
            <person name="Larsson A."/>
            <person name="Li F.W."/>
            <person name="Perroud P.F."/>
            <person name="Phillips J."/>
            <person name="Ranjan P."/>
            <person name="Rokshar D.S."/>
            <person name="Rothfels C.J."/>
            <person name="Schneider L."/>
            <person name="Shu S."/>
            <person name="Stevenson D.W."/>
            <person name="Thummler F."/>
            <person name="Tillich M."/>
            <person name="Villarreal Aguilar J.C."/>
            <person name="Widiez T."/>
            <person name="Wong G.K."/>
            <person name="Wymore A."/>
            <person name="Zhang Y."/>
            <person name="Zimmer A.D."/>
            <person name="Quatrano R.S."/>
            <person name="Mayer K.F.X."/>
            <person name="Goodstein D."/>
            <person name="Casacuberta J.M."/>
            <person name="Vandepoele K."/>
            <person name="Reski R."/>
            <person name="Cuming A.C."/>
            <person name="Tuskan G.A."/>
            <person name="Maumus F."/>
            <person name="Salse J."/>
            <person name="Schmutz J."/>
            <person name="Rensing S.A."/>
        </authorList>
    </citation>
    <scope>NUCLEOTIDE SEQUENCE [LARGE SCALE GENOMIC DNA]</scope>
    <source>
        <strain evidence="21 22">cv. Gransden 2004</strain>
    </source>
</reference>
<feature type="transmembrane region" description="Helical" evidence="18">
    <location>
        <begin position="538"/>
        <end position="563"/>
    </location>
</feature>
<keyword evidence="10" id="KW-0106">Calcium</keyword>
<dbReference type="PANTHER" id="PTHR31503:SF81">
    <property type="entry name" value="EF-HAND DOMAIN-CONTAINING PROTEIN"/>
    <property type="match status" value="1"/>
</dbReference>
<feature type="region of interest" description="Disordered" evidence="17">
    <location>
        <begin position="442"/>
        <end position="461"/>
    </location>
</feature>
<feature type="transmembrane region" description="Helical" evidence="18">
    <location>
        <begin position="229"/>
        <end position="246"/>
    </location>
</feature>
<feature type="domain" description="EF-hand" evidence="19">
    <location>
        <begin position="365"/>
        <end position="400"/>
    </location>
</feature>
<evidence type="ECO:0000256" key="12">
    <source>
        <dbReference type="ARBA" id="ARBA00023016"/>
    </source>
</evidence>
<dbReference type="PaxDb" id="3218-PP1S6_337V6.1"/>
<dbReference type="EnsemblPlants" id="Pp3c26_12600V3.2">
    <property type="protein sequence ID" value="Pp3c26_12600V3.2"/>
    <property type="gene ID" value="Pp3c26_12600"/>
</dbReference>
<protein>
    <recommendedName>
        <fullName evidence="19">EF-hand domain-containing protein</fullName>
    </recommendedName>
</protein>
<evidence type="ECO:0000256" key="18">
    <source>
        <dbReference type="SAM" id="Phobius"/>
    </source>
</evidence>
<evidence type="ECO:0000259" key="19">
    <source>
        <dbReference type="PROSITE" id="PS50222"/>
    </source>
</evidence>
<evidence type="ECO:0000313" key="20">
    <source>
        <dbReference type="EMBL" id="PNR27090.1"/>
    </source>
</evidence>
<dbReference type="GO" id="GO:0015369">
    <property type="term" value="F:calcium:proton antiporter activity"/>
    <property type="evidence" value="ECO:0000318"/>
    <property type="project" value="GO_Central"/>
</dbReference>
<reference evidence="21" key="3">
    <citation type="submission" date="2020-12" db="UniProtKB">
        <authorList>
            <consortium name="EnsemblPlants"/>
        </authorList>
    </citation>
    <scope>IDENTIFICATION</scope>
</reference>
<dbReference type="GO" id="GO:0005886">
    <property type="term" value="C:plasma membrane"/>
    <property type="evidence" value="ECO:0007669"/>
    <property type="project" value="UniProtKB-SubCell"/>
</dbReference>
<dbReference type="OMA" id="FKGISRW"/>
<dbReference type="InterPro" id="IPR004837">
    <property type="entry name" value="NaCa_Exmemb"/>
</dbReference>
<feature type="transmembrane region" description="Helical" evidence="18">
    <location>
        <begin position="504"/>
        <end position="526"/>
    </location>
</feature>
<dbReference type="GO" id="GO:0006814">
    <property type="term" value="P:sodium ion transport"/>
    <property type="evidence" value="ECO:0007669"/>
    <property type="project" value="UniProtKB-KW"/>
</dbReference>
<dbReference type="KEGG" id="ppp:112277934"/>
<evidence type="ECO:0000256" key="16">
    <source>
        <dbReference type="ARBA" id="ARBA00023201"/>
    </source>
</evidence>
<dbReference type="SMART" id="SM00054">
    <property type="entry name" value="EFh"/>
    <property type="match status" value="2"/>
</dbReference>
<evidence type="ECO:0000256" key="10">
    <source>
        <dbReference type="ARBA" id="ARBA00022837"/>
    </source>
</evidence>
<keyword evidence="5" id="KW-1003">Cell membrane</keyword>
<name>A0A2K1ICS9_PHYPA</name>
<dbReference type="EnsemblPlants" id="Pp3c26_12600V3.1">
    <property type="protein sequence ID" value="Pp3c26_12600V3.1"/>
    <property type="gene ID" value="Pp3c26_12600"/>
</dbReference>
<evidence type="ECO:0000256" key="17">
    <source>
        <dbReference type="SAM" id="MobiDB-lite"/>
    </source>
</evidence>
<evidence type="ECO:0000256" key="14">
    <source>
        <dbReference type="ARBA" id="ARBA00023065"/>
    </source>
</evidence>
<keyword evidence="16" id="KW-0739">Sodium transport</keyword>
<evidence type="ECO:0000256" key="8">
    <source>
        <dbReference type="ARBA" id="ARBA00022723"/>
    </source>
</evidence>
<dbReference type="PROSITE" id="PS50222">
    <property type="entry name" value="EF_HAND_2"/>
    <property type="match status" value="2"/>
</dbReference>
<keyword evidence="13" id="KW-0915">Sodium</keyword>
<dbReference type="EMBL" id="ABEU02000026">
    <property type="protein sequence ID" value="PNR27090.1"/>
    <property type="molecule type" value="Genomic_DNA"/>
</dbReference>
<evidence type="ECO:0000256" key="9">
    <source>
        <dbReference type="ARBA" id="ARBA00022737"/>
    </source>
</evidence>
<evidence type="ECO:0000256" key="1">
    <source>
        <dbReference type="ARBA" id="ARBA00004651"/>
    </source>
</evidence>
<keyword evidence="7 18" id="KW-0812">Transmembrane</keyword>
<dbReference type="GO" id="GO:0005774">
    <property type="term" value="C:vacuolar membrane"/>
    <property type="evidence" value="ECO:0007669"/>
    <property type="project" value="UniProtKB-ARBA"/>
</dbReference>
<evidence type="ECO:0000256" key="15">
    <source>
        <dbReference type="ARBA" id="ARBA00023136"/>
    </source>
</evidence>
<keyword evidence="6" id="KW-0109">Calcium transport</keyword>
<feature type="transmembrane region" description="Helical" evidence="18">
    <location>
        <begin position="162"/>
        <end position="183"/>
    </location>
</feature>
<dbReference type="OrthoDB" id="26525at2759"/>
<comment type="similarity">
    <text evidence="2">Belongs to the Ca(2+):cation antiporter (CaCA) (TC 2.A.19) family.</text>
</comment>
<keyword evidence="12" id="KW-0346">Stress response</keyword>
<dbReference type="CDD" id="cd00051">
    <property type="entry name" value="EFh"/>
    <property type="match status" value="1"/>
</dbReference>
<feature type="transmembrane region" description="Helical" evidence="18">
    <location>
        <begin position="596"/>
        <end position="615"/>
    </location>
</feature>
<dbReference type="Gene3D" id="1.20.1420.30">
    <property type="entry name" value="NCX, central ion-binding region"/>
    <property type="match status" value="2"/>
</dbReference>
<dbReference type="FunFam" id="1.20.1420.30:FF:000019">
    <property type="entry name" value="Sodium/calcium exchanger NCL2"/>
    <property type="match status" value="1"/>
</dbReference>
<dbReference type="InterPro" id="IPR002048">
    <property type="entry name" value="EF_hand_dom"/>
</dbReference>
<dbReference type="GO" id="GO:0070588">
    <property type="term" value="P:calcium ion transmembrane transport"/>
    <property type="evidence" value="ECO:0000318"/>
    <property type="project" value="GO_Central"/>
</dbReference>
<keyword evidence="22" id="KW-1185">Reference proteome</keyword>
<proteinExistence type="inferred from homology"/>
<evidence type="ECO:0000256" key="2">
    <source>
        <dbReference type="ARBA" id="ARBA00008170"/>
    </source>
</evidence>
<evidence type="ECO:0000256" key="7">
    <source>
        <dbReference type="ARBA" id="ARBA00022692"/>
    </source>
</evidence>
<feature type="compositionally biased region" description="Acidic residues" evidence="17">
    <location>
        <begin position="442"/>
        <end position="454"/>
    </location>
</feature>
<feature type="transmembrane region" description="Helical" evidence="18">
    <location>
        <begin position="569"/>
        <end position="589"/>
    </location>
</feature>
<keyword evidence="9" id="KW-0677">Repeat</keyword>
<feature type="domain" description="EF-hand" evidence="19">
    <location>
        <begin position="324"/>
        <end position="358"/>
    </location>
</feature>
<feature type="transmembrane region" description="Helical" evidence="18">
    <location>
        <begin position="258"/>
        <end position="284"/>
    </location>
</feature>
<reference evidence="20 22" key="1">
    <citation type="journal article" date="2008" name="Science">
        <title>The Physcomitrella genome reveals evolutionary insights into the conquest of land by plants.</title>
        <authorList>
            <person name="Rensing S."/>
            <person name="Lang D."/>
            <person name="Zimmer A."/>
            <person name="Terry A."/>
            <person name="Salamov A."/>
            <person name="Shapiro H."/>
            <person name="Nishiyama T."/>
            <person name="Perroud P.-F."/>
            <person name="Lindquist E."/>
            <person name="Kamisugi Y."/>
            <person name="Tanahashi T."/>
            <person name="Sakakibara K."/>
            <person name="Fujita T."/>
            <person name="Oishi K."/>
            <person name="Shin-I T."/>
            <person name="Kuroki Y."/>
            <person name="Toyoda A."/>
            <person name="Suzuki Y."/>
            <person name="Hashimoto A."/>
            <person name="Yamaguchi K."/>
            <person name="Sugano A."/>
            <person name="Kohara Y."/>
            <person name="Fujiyama A."/>
            <person name="Anterola A."/>
            <person name="Aoki S."/>
            <person name="Ashton N."/>
            <person name="Barbazuk W.B."/>
            <person name="Barker E."/>
            <person name="Bennetzen J."/>
            <person name="Bezanilla M."/>
            <person name="Blankenship R."/>
            <person name="Cho S.H."/>
            <person name="Dutcher S."/>
            <person name="Estelle M."/>
            <person name="Fawcett J.A."/>
            <person name="Gundlach H."/>
            <person name="Hanada K."/>
            <person name="Heyl A."/>
            <person name="Hicks K.A."/>
            <person name="Hugh J."/>
            <person name="Lohr M."/>
            <person name="Mayer K."/>
            <person name="Melkozernov A."/>
            <person name="Murata T."/>
            <person name="Nelson D."/>
            <person name="Pils B."/>
            <person name="Prigge M."/>
            <person name="Reiss B."/>
            <person name="Renner T."/>
            <person name="Rombauts S."/>
            <person name="Rushton P."/>
            <person name="Sanderfoot A."/>
            <person name="Schween G."/>
            <person name="Shiu S.-H."/>
            <person name="Stueber K."/>
            <person name="Theodoulou F.L."/>
            <person name="Tu H."/>
            <person name="Van de Peer Y."/>
            <person name="Verrier P.J."/>
            <person name="Waters E."/>
            <person name="Wood A."/>
            <person name="Yang L."/>
            <person name="Cove D."/>
            <person name="Cuming A."/>
            <person name="Hasebe M."/>
            <person name="Lucas S."/>
            <person name="Mishler D.B."/>
            <person name="Reski R."/>
            <person name="Grigoriev I."/>
            <person name="Quatrano R.S."/>
            <person name="Boore J.L."/>
        </authorList>
    </citation>
    <scope>NUCLEOTIDE SEQUENCE [LARGE SCALE GENOMIC DNA]</scope>
    <source>
        <strain evidence="21 22">cv. Gransden 2004</strain>
    </source>
</reference>
<accession>A0A2K1ICS9</accession>
<dbReference type="InterPro" id="IPR004713">
    <property type="entry name" value="CaH_exchang"/>
</dbReference>